<protein>
    <recommendedName>
        <fullName evidence="2">Integrase zinc-binding domain-containing protein</fullName>
    </recommendedName>
</protein>
<name>A0A165B6P5_9APHY</name>
<dbReference type="GeneID" id="63822272"/>
<dbReference type="STRING" id="1314785.A0A165B6P5"/>
<feature type="compositionally biased region" description="Basic and acidic residues" evidence="1">
    <location>
        <begin position="26"/>
        <end position="35"/>
    </location>
</feature>
<dbReference type="EMBL" id="KV427687">
    <property type="protein sequence ID" value="KZT00364.1"/>
    <property type="molecule type" value="Genomic_DNA"/>
</dbReference>
<feature type="non-terminal residue" evidence="3">
    <location>
        <position position="219"/>
    </location>
</feature>
<accession>A0A165B6P5</accession>
<sequence>MSPRTRRQTLRHAAGHGYQPYFTKNDAAKAKEKSKQAATAKRAAPDPSATENVRTLVDPQRDLGMPSRLAYTKIEKGYISHLHPRKQEKALLTQVMFDKIWDVLHDPATSRVGTPQFRWWVRKMFVLSNERQALSLNKEDADGDDMPVVLHENRPIALKEQIYDILCYCHRLSNHGGRDKTTALIREHYSWIPKELISQFVKACPTCMYKKTGNVELAL</sequence>
<dbReference type="InParanoid" id="A0A165B6P5"/>
<dbReference type="AlphaFoldDB" id="A0A165B6P5"/>
<organism evidence="3 4">
    <name type="scientific">Laetiporus sulphureus 93-53</name>
    <dbReference type="NCBI Taxonomy" id="1314785"/>
    <lineage>
        <taxon>Eukaryota</taxon>
        <taxon>Fungi</taxon>
        <taxon>Dikarya</taxon>
        <taxon>Basidiomycota</taxon>
        <taxon>Agaricomycotina</taxon>
        <taxon>Agaricomycetes</taxon>
        <taxon>Polyporales</taxon>
        <taxon>Laetiporus</taxon>
    </lineage>
</organism>
<dbReference type="Proteomes" id="UP000076871">
    <property type="component" value="Unassembled WGS sequence"/>
</dbReference>
<evidence type="ECO:0000259" key="2">
    <source>
        <dbReference type="Pfam" id="PF17921"/>
    </source>
</evidence>
<evidence type="ECO:0000313" key="3">
    <source>
        <dbReference type="EMBL" id="KZT00364.1"/>
    </source>
</evidence>
<keyword evidence="4" id="KW-1185">Reference proteome</keyword>
<feature type="compositionally biased region" description="Basic residues" evidence="1">
    <location>
        <begin position="1"/>
        <end position="14"/>
    </location>
</feature>
<evidence type="ECO:0000313" key="4">
    <source>
        <dbReference type="Proteomes" id="UP000076871"/>
    </source>
</evidence>
<gene>
    <name evidence="3" type="ORF">LAESUDRAFT_666245</name>
</gene>
<reference evidence="3 4" key="1">
    <citation type="journal article" date="2016" name="Mol. Biol. Evol.">
        <title>Comparative Genomics of Early-Diverging Mushroom-Forming Fungi Provides Insights into the Origins of Lignocellulose Decay Capabilities.</title>
        <authorList>
            <person name="Nagy L.G."/>
            <person name="Riley R."/>
            <person name="Tritt A."/>
            <person name="Adam C."/>
            <person name="Daum C."/>
            <person name="Floudas D."/>
            <person name="Sun H."/>
            <person name="Yadav J.S."/>
            <person name="Pangilinan J."/>
            <person name="Larsson K.H."/>
            <person name="Matsuura K."/>
            <person name="Barry K."/>
            <person name="Labutti K."/>
            <person name="Kuo R."/>
            <person name="Ohm R.A."/>
            <person name="Bhattacharya S.S."/>
            <person name="Shirouzu T."/>
            <person name="Yoshinaga Y."/>
            <person name="Martin F.M."/>
            <person name="Grigoriev I.V."/>
            <person name="Hibbett D.S."/>
        </authorList>
    </citation>
    <scope>NUCLEOTIDE SEQUENCE [LARGE SCALE GENOMIC DNA]</scope>
    <source>
        <strain evidence="3 4">93-53</strain>
    </source>
</reference>
<dbReference type="RefSeq" id="XP_040758104.1">
    <property type="nucleotide sequence ID" value="XM_040905242.1"/>
</dbReference>
<proteinExistence type="predicted"/>
<feature type="region of interest" description="Disordered" evidence="1">
    <location>
        <begin position="1"/>
        <end position="55"/>
    </location>
</feature>
<dbReference type="OrthoDB" id="2499658at2759"/>
<evidence type="ECO:0000256" key="1">
    <source>
        <dbReference type="SAM" id="MobiDB-lite"/>
    </source>
</evidence>
<dbReference type="InterPro" id="IPR041588">
    <property type="entry name" value="Integrase_H2C2"/>
</dbReference>
<feature type="domain" description="Integrase zinc-binding" evidence="2">
    <location>
        <begin position="161"/>
        <end position="211"/>
    </location>
</feature>
<dbReference type="Gene3D" id="1.10.340.70">
    <property type="match status" value="1"/>
</dbReference>
<dbReference type="Pfam" id="PF17921">
    <property type="entry name" value="Integrase_H2C2"/>
    <property type="match status" value="1"/>
</dbReference>